<dbReference type="InterPro" id="IPR032675">
    <property type="entry name" value="LRR_dom_sf"/>
</dbReference>
<dbReference type="AlphaFoldDB" id="A0A151Z5U9"/>
<gene>
    <name evidence="1" type="ORF">DLAC_09985</name>
</gene>
<keyword evidence="1" id="KW-0436">Ligase</keyword>
<keyword evidence="1" id="KW-0030">Aminoacyl-tRNA synthetase</keyword>
<evidence type="ECO:0000313" key="2">
    <source>
        <dbReference type="Proteomes" id="UP000076078"/>
    </source>
</evidence>
<dbReference type="EMBL" id="LODT01000041">
    <property type="protein sequence ID" value="KYQ89325.1"/>
    <property type="molecule type" value="Genomic_DNA"/>
</dbReference>
<dbReference type="InParanoid" id="A0A151Z5U9"/>
<dbReference type="SUPFAM" id="SSF52047">
    <property type="entry name" value="RNI-like"/>
    <property type="match status" value="1"/>
</dbReference>
<sequence>MRFPNIIYHKILYYYIKLHLISFLTNYDKKRLELLSLSLISKEWNQKVITSVRIDLSDTKETPIKLMGLLIKRGFILDNIAITLQFNHVTMDDLIKYKIDCQSVTTLTCNDLKPNFNSVNSFLQLSPFTSVENLRLAISSGNLLNTINVPLSSKAEDITIQQYSKVKCLYIGFTRSKFSPTLFNNLIHLETLELNSFVVRGLMTLQIPAGLDIAIRSLNNLKTLIINHLPTGYSGLLTFLKNLNPSLHTFKSVFTHDIIDMYIEDQDIWPPSDLPNYQSAVDILTSILSNYNIVNVDLKLDEQISNYHYKSILELNPHLQSFKCEGLKITSTDFGTNIESESLSIQHSTLTSIHVQFETGRMYKKEDWNLPSLKNLYYKGVGANYFINLASLNLFLPENQLVNVDLSNISHFEFSDMLIQLVSSTKTMLLLRVHCCYLQNPKKLFQVLTLNRTLKSLSFESTELYTPSLVEFIQSNHQTIKDFTLKKCCDLTNIIEESFKSYQNLQVLSLDFYKNSESNIQQIQSIIQYSPNLKHLNYFCPNIKINSLNTYHLETIGLVNYKRQYIQNTVVIPITMPKIFKKKIPMAHPI</sequence>
<proteinExistence type="predicted"/>
<dbReference type="Proteomes" id="UP000076078">
    <property type="component" value="Unassembled WGS sequence"/>
</dbReference>
<dbReference type="GO" id="GO:0004812">
    <property type="term" value="F:aminoacyl-tRNA ligase activity"/>
    <property type="evidence" value="ECO:0007669"/>
    <property type="project" value="UniProtKB-KW"/>
</dbReference>
<keyword evidence="2" id="KW-1185">Reference proteome</keyword>
<accession>A0A151Z5U9</accession>
<evidence type="ECO:0000313" key="1">
    <source>
        <dbReference type="EMBL" id="KYQ89325.1"/>
    </source>
</evidence>
<organism evidence="1 2">
    <name type="scientific">Tieghemostelium lacteum</name>
    <name type="common">Slime mold</name>
    <name type="synonym">Dictyostelium lacteum</name>
    <dbReference type="NCBI Taxonomy" id="361077"/>
    <lineage>
        <taxon>Eukaryota</taxon>
        <taxon>Amoebozoa</taxon>
        <taxon>Evosea</taxon>
        <taxon>Eumycetozoa</taxon>
        <taxon>Dictyostelia</taxon>
        <taxon>Dictyosteliales</taxon>
        <taxon>Raperosteliaceae</taxon>
        <taxon>Tieghemostelium</taxon>
    </lineage>
</organism>
<comment type="caution">
    <text evidence="1">The sequence shown here is derived from an EMBL/GenBank/DDBJ whole genome shotgun (WGS) entry which is preliminary data.</text>
</comment>
<reference evidence="1 2" key="1">
    <citation type="submission" date="2015-12" db="EMBL/GenBank/DDBJ databases">
        <title>Dictyostelia acquired genes for synthesis and detection of signals that induce cell-type specialization by lateral gene transfer from prokaryotes.</title>
        <authorList>
            <person name="Gloeckner G."/>
            <person name="Schaap P."/>
        </authorList>
    </citation>
    <scope>NUCLEOTIDE SEQUENCE [LARGE SCALE GENOMIC DNA]</scope>
    <source>
        <strain evidence="1 2">TK</strain>
    </source>
</reference>
<name>A0A151Z5U9_TIELA</name>
<dbReference type="Gene3D" id="3.80.10.10">
    <property type="entry name" value="Ribonuclease Inhibitor"/>
    <property type="match status" value="1"/>
</dbReference>
<protein>
    <submittedName>
        <fullName evidence="1">Threonyl-tRNA synthetase</fullName>
    </submittedName>
</protein>